<organism evidence="2 3">
    <name type="scientific">Ralstonia pickettii</name>
    <name type="common">Burkholderia pickettii</name>
    <dbReference type="NCBI Taxonomy" id="329"/>
    <lineage>
        <taxon>Bacteria</taxon>
        <taxon>Pseudomonadati</taxon>
        <taxon>Pseudomonadota</taxon>
        <taxon>Betaproteobacteria</taxon>
        <taxon>Burkholderiales</taxon>
        <taxon>Burkholderiaceae</taxon>
        <taxon>Ralstonia</taxon>
    </lineage>
</organism>
<dbReference type="Proteomes" id="UP000234456">
    <property type="component" value="Unassembled WGS sequence"/>
</dbReference>
<proteinExistence type="predicted"/>
<keyword evidence="1" id="KW-0472">Membrane</keyword>
<gene>
    <name evidence="2" type="ORF">C0Q88_05735</name>
</gene>
<dbReference type="EMBL" id="PKQE01000001">
    <property type="protein sequence ID" value="PLC44196.1"/>
    <property type="molecule type" value="Genomic_DNA"/>
</dbReference>
<keyword evidence="1" id="KW-1133">Transmembrane helix</keyword>
<protein>
    <submittedName>
        <fullName evidence="2">Uncharacterized protein</fullName>
    </submittedName>
</protein>
<feature type="transmembrane region" description="Helical" evidence="1">
    <location>
        <begin position="122"/>
        <end position="144"/>
    </location>
</feature>
<dbReference type="AlphaFoldDB" id="A0A2N4TWW7"/>
<feature type="transmembrane region" description="Helical" evidence="1">
    <location>
        <begin position="70"/>
        <end position="90"/>
    </location>
</feature>
<accession>A0A2N4TWW7</accession>
<evidence type="ECO:0000256" key="1">
    <source>
        <dbReference type="SAM" id="Phobius"/>
    </source>
</evidence>
<evidence type="ECO:0000313" key="3">
    <source>
        <dbReference type="Proteomes" id="UP000234456"/>
    </source>
</evidence>
<comment type="caution">
    <text evidence="2">The sequence shown here is derived from an EMBL/GenBank/DDBJ whole genome shotgun (WGS) entry which is preliminary data.</text>
</comment>
<feature type="transmembrane region" description="Helical" evidence="1">
    <location>
        <begin position="27"/>
        <end position="50"/>
    </location>
</feature>
<name>A0A2N4TWW7_RALPI</name>
<sequence length="149" mass="15773">MGIVSAVLGYILPTLGRDFRERPTTEVIGVNLFIAAVISVGTMVALKLYIHVSHASLAQLFSENGELLTLAATLTGVRVAFSATLYMRVLAAGNFVLATRLLLSQTVGAVFATALLREASSVAVFLSTLALVDLLLVTITAQLCKRPPN</sequence>
<evidence type="ECO:0000313" key="2">
    <source>
        <dbReference type="EMBL" id="PLC44196.1"/>
    </source>
</evidence>
<keyword evidence="1" id="KW-0812">Transmembrane</keyword>
<reference evidence="2 3" key="1">
    <citation type="submission" date="2017-12" db="EMBL/GenBank/DDBJ databases">
        <title>Draft genome sequence of Ralstonia pickettii 52.</title>
        <authorList>
            <person name="Zheng B."/>
        </authorList>
    </citation>
    <scope>NUCLEOTIDE SEQUENCE [LARGE SCALE GENOMIC DNA]</scope>
    <source>
        <strain evidence="2 3">52</strain>
    </source>
</reference>